<proteinExistence type="predicted"/>
<gene>
    <name evidence="1" type="ORF">AA0535_1688</name>
</gene>
<organism evidence="1 2">
    <name type="scientific">Asaia krungthepensis NRIC 0535</name>
    <dbReference type="NCBI Taxonomy" id="1307925"/>
    <lineage>
        <taxon>Bacteria</taxon>
        <taxon>Pseudomonadati</taxon>
        <taxon>Pseudomonadota</taxon>
        <taxon>Alphaproteobacteria</taxon>
        <taxon>Acetobacterales</taxon>
        <taxon>Acetobacteraceae</taxon>
        <taxon>Asaia</taxon>
    </lineage>
</organism>
<keyword evidence="2" id="KW-1185">Reference proteome</keyword>
<dbReference type="Proteomes" id="UP001062776">
    <property type="component" value="Unassembled WGS sequence"/>
</dbReference>
<evidence type="ECO:0000313" key="2">
    <source>
        <dbReference type="Proteomes" id="UP001062776"/>
    </source>
</evidence>
<dbReference type="EMBL" id="BAPV01000012">
    <property type="protein sequence ID" value="GBQ89015.1"/>
    <property type="molecule type" value="Genomic_DNA"/>
</dbReference>
<evidence type="ECO:0000313" key="1">
    <source>
        <dbReference type="EMBL" id="GBQ89015.1"/>
    </source>
</evidence>
<name>A0ABQ0Q330_9PROT</name>
<comment type="caution">
    <text evidence="1">The sequence shown here is derived from an EMBL/GenBank/DDBJ whole genome shotgun (WGS) entry which is preliminary data.</text>
</comment>
<protein>
    <submittedName>
        <fullName evidence="1">Uncharacterized protein</fullName>
    </submittedName>
</protein>
<reference evidence="1" key="1">
    <citation type="submission" date="2013-04" db="EMBL/GenBank/DDBJ databases">
        <title>The genome sequencing project of 58 acetic acid bacteria.</title>
        <authorList>
            <person name="Okamoto-Kainuma A."/>
            <person name="Ishikawa M."/>
            <person name="Umino S."/>
            <person name="Koizumi Y."/>
            <person name="Shiwa Y."/>
            <person name="Yoshikawa H."/>
            <person name="Matsutani M."/>
            <person name="Matsushita K."/>
        </authorList>
    </citation>
    <scope>NUCLEOTIDE SEQUENCE</scope>
    <source>
        <strain evidence="1">NRIC 0535</strain>
    </source>
</reference>
<accession>A0ABQ0Q330</accession>
<sequence>MLPRSVRLERGDVLRVNDARFIVVAVNGDDAAGCIILADPANRHRSDMPLHWVQAFRLGIRGECVVRCAPEMIRMAGQQERIGKVALVVADQVASFVAREMQIQAREDGWRSDRER</sequence>